<name>A0A1M6AY04_9CLOT</name>
<dbReference type="Proteomes" id="UP000184310">
    <property type="component" value="Unassembled WGS sequence"/>
</dbReference>
<dbReference type="RefSeq" id="WP_072984389.1">
    <property type="nucleotide sequence ID" value="NZ_FQZB01000003.1"/>
</dbReference>
<dbReference type="AlphaFoldDB" id="A0A1M6AY04"/>
<evidence type="ECO:0000313" key="1">
    <source>
        <dbReference type="EMBL" id="SHI41337.1"/>
    </source>
</evidence>
<organism evidence="1 2">
    <name type="scientific">Clostridium cavendishii DSM 21758</name>
    <dbReference type="NCBI Taxonomy" id="1121302"/>
    <lineage>
        <taxon>Bacteria</taxon>
        <taxon>Bacillati</taxon>
        <taxon>Bacillota</taxon>
        <taxon>Clostridia</taxon>
        <taxon>Eubacteriales</taxon>
        <taxon>Clostridiaceae</taxon>
        <taxon>Clostridium</taxon>
    </lineage>
</organism>
<keyword evidence="2" id="KW-1185">Reference proteome</keyword>
<dbReference type="EMBL" id="FQZB01000003">
    <property type="protein sequence ID" value="SHI41337.1"/>
    <property type="molecule type" value="Genomic_DNA"/>
</dbReference>
<dbReference type="STRING" id="1121302.SAMN02745163_00207"/>
<dbReference type="OrthoDB" id="1930945at2"/>
<protein>
    <submittedName>
        <fullName evidence="1">Uncharacterized protein</fullName>
    </submittedName>
</protein>
<proteinExistence type="predicted"/>
<gene>
    <name evidence="1" type="ORF">SAMN02745163_00207</name>
</gene>
<sequence>MEIGEKILVKKDNLEKIQVKLKGLKVSIEDMEVKGAINEILEILYNELEVKETSVKQTSVKELISEKMNATKFLDPDLNFKLYMLYRKLDENKITDEEALNVYNLYTVNSNEYIY</sequence>
<reference evidence="1 2" key="1">
    <citation type="submission" date="2016-11" db="EMBL/GenBank/DDBJ databases">
        <authorList>
            <person name="Jaros S."/>
            <person name="Januszkiewicz K."/>
            <person name="Wedrychowicz H."/>
        </authorList>
    </citation>
    <scope>NUCLEOTIDE SEQUENCE [LARGE SCALE GENOMIC DNA]</scope>
    <source>
        <strain evidence="1 2">DSM 21758</strain>
    </source>
</reference>
<evidence type="ECO:0000313" key="2">
    <source>
        <dbReference type="Proteomes" id="UP000184310"/>
    </source>
</evidence>
<accession>A0A1M6AY04</accession>